<keyword evidence="9" id="KW-0539">Nucleus</keyword>
<dbReference type="FunFam" id="3.30.160.60:FF:000328">
    <property type="entry name" value="Zinc finger protein 1079"/>
    <property type="match status" value="1"/>
</dbReference>
<feature type="compositionally biased region" description="Polar residues" evidence="11">
    <location>
        <begin position="41"/>
        <end position="59"/>
    </location>
</feature>
<dbReference type="Gene3D" id="3.30.160.60">
    <property type="entry name" value="Classic Zinc Finger"/>
    <property type="match status" value="7"/>
</dbReference>
<dbReference type="GO" id="GO:0008270">
    <property type="term" value="F:zinc ion binding"/>
    <property type="evidence" value="ECO:0007669"/>
    <property type="project" value="UniProtKB-KW"/>
</dbReference>
<dbReference type="AlphaFoldDB" id="A0AAV9RYI2"/>
<dbReference type="FunFam" id="3.30.160.60:FF:000478">
    <property type="entry name" value="Zinc finger protein 133"/>
    <property type="match status" value="1"/>
</dbReference>
<keyword evidence="7" id="KW-0238">DNA-binding</keyword>
<dbReference type="InterPro" id="IPR013087">
    <property type="entry name" value="Znf_C2H2_type"/>
</dbReference>
<keyword evidence="4 10" id="KW-0863">Zinc-finger</keyword>
<dbReference type="PROSITE" id="PS50157">
    <property type="entry name" value="ZINC_FINGER_C2H2_2"/>
    <property type="match status" value="7"/>
</dbReference>
<keyword evidence="14" id="KW-1185">Reference proteome</keyword>
<feature type="region of interest" description="Disordered" evidence="11">
    <location>
        <begin position="1"/>
        <end position="59"/>
    </location>
</feature>
<comment type="subcellular location">
    <subcellularLocation>
        <location evidence="1">Nucleus</location>
    </subcellularLocation>
</comment>
<dbReference type="Proteomes" id="UP001311232">
    <property type="component" value="Unassembled WGS sequence"/>
</dbReference>
<proteinExistence type="predicted"/>
<dbReference type="FunFam" id="3.30.160.60:FF:002716">
    <property type="entry name" value="Zinc finger protein 212"/>
    <property type="match status" value="1"/>
</dbReference>
<feature type="domain" description="C2H2-type" evidence="12">
    <location>
        <begin position="371"/>
        <end position="398"/>
    </location>
</feature>
<evidence type="ECO:0000256" key="9">
    <source>
        <dbReference type="ARBA" id="ARBA00023242"/>
    </source>
</evidence>
<evidence type="ECO:0000256" key="6">
    <source>
        <dbReference type="ARBA" id="ARBA00023015"/>
    </source>
</evidence>
<dbReference type="FunFam" id="3.30.160.60:FF:000557">
    <property type="entry name" value="zinc finger and SCAN domain-containing protein 29"/>
    <property type="match status" value="1"/>
</dbReference>
<evidence type="ECO:0000256" key="10">
    <source>
        <dbReference type="PROSITE-ProRule" id="PRU00042"/>
    </source>
</evidence>
<evidence type="ECO:0000256" key="5">
    <source>
        <dbReference type="ARBA" id="ARBA00022833"/>
    </source>
</evidence>
<feature type="domain" description="C2H2-type" evidence="12">
    <location>
        <begin position="399"/>
        <end position="426"/>
    </location>
</feature>
<dbReference type="Pfam" id="PF00096">
    <property type="entry name" value="zf-C2H2"/>
    <property type="match status" value="7"/>
</dbReference>
<evidence type="ECO:0000313" key="13">
    <source>
        <dbReference type="EMBL" id="KAK5614045.1"/>
    </source>
</evidence>
<dbReference type="FunFam" id="3.30.160.60:FF:000912">
    <property type="entry name" value="Zinc finger protein 660"/>
    <property type="match status" value="1"/>
</dbReference>
<feature type="domain" description="C2H2-type" evidence="12">
    <location>
        <begin position="315"/>
        <end position="342"/>
    </location>
</feature>
<evidence type="ECO:0000313" key="14">
    <source>
        <dbReference type="Proteomes" id="UP001311232"/>
    </source>
</evidence>
<feature type="domain" description="C2H2-type" evidence="12">
    <location>
        <begin position="427"/>
        <end position="451"/>
    </location>
</feature>
<dbReference type="PANTHER" id="PTHR24388">
    <property type="entry name" value="ZINC FINGER PROTEIN"/>
    <property type="match status" value="1"/>
</dbReference>
<gene>
    <name evidence="13" type="ORF">CRENBAI_011763</name>
</gene>
<evidence type="ECO:0000256" key="7">
    <source>
        <dbReference type="ARBA" id="ARBA00023125"/>
    </source>
</evidence>
<dbReference type="InterPro" id="IPR050527">
    <property type="entry name" value="Snail/Krueppel_Znf"/>
</dbReference>
<dbReference type="EMBL" id="JAHHUM010001176">
    <property type="protein sequence ID" value="KAK5614045.1"/>
    <property type="molecule type" value="Genomic_DNA"/>
</dbReference>
<evidence type="ECO:0000259" key="12">
    <source>
        <dbReference type="PROSITE" id="PS50157"/>
    </source>
</evidence>
<evidence type="ECO:0000256" key="8">
    <source>
        <dbReference type="ARBA" id="ARBA00023163"/>
    </source>
</evidence>
<dbReference type="SMART" id="SM00355">
    <property type="entry name" value="ZnF_C2H2"/>
    <property type="match status" value="7"/>
</dbReference>
<reference evidence="13 14" key="1">
    <citation type="submission" date="2021-06" db="EMBL/GenBank/DDBJ databases">
        <authorList>
            <person name="Palmer J.M."/>
        </authorList>
    </citation>
    <scope>NUCLEOTIDE SEQUENCE [LARGE SCALE GENOMIC DNA]</scope>
    <source>
        <strain evidence="13 14">MEX-2019</strain>
        <tissue evidence="13">Muscle</tissue>
    </source>
</reference>
<dbReference type="GO" id="GO:0000981">
    <property type="term" value="F:DNA-binding transcription factor activity, RNA polymerase II-specific"/>
    <property type="evidence" value="ECO:0007669"/>
    <property type="project" value="TreeGrafter"/>
</dbReference>
<dbReference type="GO" id="GO:0000978">
    <property type="term" value="F:RNA polymerase II cis-regulatory region sequence-specific DNA binding"/>
    <property type="evidence" value="ECO:0007669"/>
    <property type="project" value="TreeGrafter"/>
</dbReference>
<keyword evidence="6" id="KW-0805">Transcription regulation</keyword>
<keyword evidence="3" id="KW-0677">Repeat</keyword>
<evidence type="ECO:0000256" key="4">
    <source>
        <dbReference type="ARBA" id="ARBA00022771"/>
    </source>
</evidence>
<feature type="domain" description="C2H2-type" evidence="12">
    <location>
        <begin position="287"/>
        <end position="314"/>
    </location>
</feature>
<dbReference type="InterPro" id="IPR036236">
    <property type="entry name" value="Znf_C2H2_sf"/>
</dbReference>
<evidence type="ECO:0000256" key="1">
    <source>
        <dbReference type="ARBA" id="ARBA00004123"/>
    </source>
</evidence>
<sequence>MVKHYHFLNGRGQHNTATSALTGEGEAKGRAEGLQTERNIEPSSVSSEGGHQRAASSTCEDYQMIQAGDESSASSTGLHLETRNKAAHIRLQQQHLFKEEEVLVDQQLCQLERNSNLDQKEPEPPHIKEEPEDLCISQDEEQPDHDFFLHIICKEEDFFSDQQLCKQEGNSSLDQEEAEPPHIKMEEGDLCISQDEEQLKLKQVTNFFMVSLIKEESDHSEAEPNPNHLLSKNRSLRSEADISPISESWSHHNWGHKSLQCEFCGKVYKSQSKLKAHYRVHTGERPYVCSTCGKSFSSSSSLHNHVNTHSDERPHSCEQCGKSFRVHEKLLIHFRTHTGEKPYSCKTCGKRFSQNGNLTVHMRTHTGEKRYPCDMCEKRFSNSGDLSRHVSIHTGERPFSCRTCGKRFTQNGSLTSHMRTHTGERPFLCETCGKGFRQNRDLLVHMTSRHR</sequence>
<keyword evidence="8" id="KW-0804">Transcription</keyword>
<accession>A0AAV9RYI2</accession>
<feature type="compositionally biased region" description="Polar residues" evidence="11">
    <location>
        <begin position="12"/>
        <end position="21"/>
    </location>
</feature>
<dbReference type="PROSITE" id="PS00028">
    <property type="entry name" value="ZINC_FINGER_C2H2_1"/>
    <property type="match status" value="7"/>
</dbReference>
<evidence type="ECO:0000256" key="2">
    <source>
        <dbReference type="ARBA" id="ARBA00022723"/>
    </source>
</evidence>
<feature type="domain" description="C2H2-type" evidence="12">
    <location>
        <begin position="343"/>
        <end position="370"/>
    </location>
</feature>
<organism evidence="13 14">
    <name type="scientific">Crenichthys baileyi</name>
    <name type="common">White River springfish</name>
    <dbReference type="NCBI Taxonomy" id="28760"/>
    <lineage>
        <taxon>Eukaryota</taxon>
        <taxon>Metazoa</taxon>
        <taxon>Chordata</taxon>
        <taxon>Craniata</taxon>
        <taxon>Vertebrata</taxon>
        <taxon>Euteleostomi</taxon>
        <taxon>Actinopterygii</taxon>
        <taxon>Neopterygii</taxon>
        <taxon>Teleostei</taxon>
        <taxon>Neoteleostei</taxon>
        <taxon>Acanthomorphata</taxon>
        <taxon>Ovalentaria</taxon>
        <taxon>Atherinomorphae</taxon>
        <taxon>Cyprinodontiformes</taxon>
        <taxon>Goodeidae</taxon>
        <taxon>Crenichthys</taxon>
    </lineage>
</organism>
<dbReference type="FunFam" id="3.30.160.60:FF:000902">
    <property type="entry name" value="Zinc finger protein 445"/>
    <property type="match status" value="1"/>
</dbReference>
<feature type="domain" description="C2H2-type" evidence="12">
    <location>
        <begin position="259"/>
        <end position="286"/>
    </location>
</feature>
<keyword evidence="5" id="KW-0862">Zinc</keyword>
<name>A0AAV9RYI2_9TELE</name>
<comment type="caution">
    <text evidence="13">The sequence shown here is derived from an EMBL/GenBank/DDBJ whole genome shotgun (WGS) entry which is preliminary data.</text>
</comment>
<keyword evidence="2" id="KW-0479">Metal-binding</keyword>
<dbReference type="GO" id="GO:0005634">
    <property type="term" value="C:nucleus"/>
    <property type="evidence" value="ECO:0007669"/>
    <property type="project" value="UniProtKB-SubCell"/>
</dbReference>
<evidence type="ECO:0000256" key="11">
    <source>
        <dbReference type="SAM" id="MobiDB-lite"/>
    </source>
</evidence>
<dbReference type="PANTHER" id="PTHR24388:SF53">
    <property type="entry name" value="CHORION TRANSCRIPTION FACTOR CF2-RELATED"/>
    <property type="match status" value="1"/>
</dbReference>
<dbReference type="SUPFAM" id="SSF57667">
    <property type="entry name" value="beta-beta-alpha zinc fingers"/>
    <property type="match status" value="4"/>
</dbReference>
<evidence type="ECO:0000256" key="3">
    <source>
        <dbReference type="ARBA" id="ARBA00022737"/>
    </source>
</evidence>
<protein>
    <recommendedName>
        <fullName evidence="12">C2H2-type domain-containing protein</fullName>
    </recommendedName>
</protein>
<dbReference type="FunFam" id="3.30.160.60:FF:000145">
    <property type="entry name" value="Zinc finger protein 574"/>
    <property type="match status" value="1"/>
</dbReference>